<protein>
    <submittedName>
        <fullName evidence="1">Uncharacterized protein</fullName>
    </submittedName>
</protein>
<dbReference type="RefSeq" id="WP_194199086.1">
    <property type="nucleotide sequence ID" value="NZ_CP045230.1"/>
</dbReference>
<sequence>MYQEFLSGDRLISQAAVVNLPTSDHTKSTFINERALDFQDSCYKIGDRTISLAYLSINAIISTNF</sequence>
<organism evidence="1 2">
    <name type="scientific">Nostoc sphaeroides CCNUC1</name>
    <dbReference type="NCBI Taxonomy" id="2653204"/>
    <lineage>
        <taxon>Bacteria</taxon>
        <taxon>Bacillati</taxon>
        <taxon>Cyanobacteriota</taxon>
        <taxon>Cyanophyceae</taxon>
        <taxon>Nostocales</taxon>
        <taxon>Nostocaceae</taxon>
        <taxon>Nostoc</taxon>
    </lineage>
</organism>
<dbReference type="Proteomes" id="UP000326678">
    <property type="component" value="Chromosome pGXM03"/>
</dbReference>
<accession>A0A5P8WLI6</accession>
<dbReference type="KEGG" id="nsh:GXM_10013"/>
<name>A0A5P8WLI6_9NOSO</name>
<evidence type="ECO:0000313" key="1">
    <source>
        <dbReference type="EMBL" id="QFS52749.1"/>
    </source>
</evidence>
<evidence type="ECO:0000313" key="2">
    <source>
        <dbReference type="Proteomes" id="UP000326678"/>
    </source>
</evidence>
<keyword evidence="2" id="KW-1185">Reference proteome</keyword>
<proteinExistence type="predicted"/>
<dbReference type="AlphaFoldDB" id="A0A5P8WLI6"/>
<reference evidence="1 2" key="1">
    <citation type="submission" date="2019-10" db="EMBL/GenBank/DDBJ databases">
        <title>Genomic and transcriptomic insights into the perfect genentic adaptation of a filamentous nitrogen-fixing cyanobacterium to rice fields.</title>
        <authorList>
            <person name="Chen Z."/>
        </authorList>
    </citation>
    <scope>NUCLEOTIDE SEQUENCE [LARGE SCALE GENOMIC DNA]</scope>
    <source>
        <strain evidence="1">CCNUC1</strain>
    </source>
</reference>
<dbReference type="EMBL" id="CP045230">
    <property type="protein sequence ID" value="QFS52749.1"/>
    <property type="molecule type" value="Genomic_DNA"/>
</dbReference>
<gene>
    <name evidence="1" type="ORF">GXM_10013</name>
</gene>